<keyword evidence="1" id="KW-0472">Membrane</keyword>
<accession>A9A7H8</accession>
<dbReference type="HOGENOM" id="CLU_2379429_0_0_2"/>
<keyword evidence="1" id="KW-1133">Transmembrane helix</keyword>
<reference evidence="2" key="1">
    <citation type="submission" date="2007-10" db="EMBL/GenBank/DDBJ databases">
        <title>Complete sequence of Methanococcus maripaludis C6.</title>
        <authorList>
            <consortium name="US DOE Joint Genome Institute"/>
            <person name="Copeland A."/>
            <person name="Lucas S."/>
            <person name="Lapidus A."/>
            <person name="Barry K."/>
            <person name="Glavina del Rio T."/>
            <person name="Dalin E."/>
            <person name="Tice H."/>
            <person name="Pitluck S."/>
            <person name="Clum A."/>
            <person name="Schmutz J."/>
            <person name="Larimer F."/>
            <person name="Land M."/>
            <person name="Hauser L."/>
            <person name="Kyrpides N."/>
            <person name="Mikhailova N."/>
            <person name="Sieprawska-Lupa M."/>
            <person name="Whitman W.B."/>
            <person name="Richardson P."/>
        </authorList>
    </citation>
    <scope>NUCLEOTIDE SEQUENCE [LARGE SCALE GENOMIC DNA]</scope>
    <source>
        <strain evidence="2">C6</strain>
    </source>
</reference>
<evidence type="ECO:0000313" key="2">
    <source>
        <dbReference type="EMBL" id="ABX00926.1"/>
    </source>
</evidence>
<name>A9A7H8_METM6</name>
<organism evidence="2">
    <name type="scientific">Methanococcus maripaludis (strain C6 / ATCC BAA-1332)</name>
    <dbReference type="NCBI Taxonomy" id="444158"/>
    <lineage>
        <taxon>Archaea</taxon>
        <taxon>Methanobacteriati</taxon>
        <taxon>Methanobacteriota</taxon>
        <taxon>Methanomada group</taxon>
        <taxon>Methanococci</taxon>
        <taxon>Methanococcales</taxon>
        <taxon>Methanococcaceae</taxon>
        <taxon>Methanococcus</taxon>
    </lineage>
</organism>
<dbReference type="STRING" id="444158.MmarC6_0102"/>
<sequence length="94" mass="10664">MVDTIRKKIERNSSKKVGYYGFAAILLAVIGLFILVIYFYNNLAVFWNILGFAVLLVVAAAVLTIGSFILNEIKEKIDYKATKFGRSIKDRTKR</sequence>
<evidence type="ECO:0000256" key="1">
    <source>
        <dbReference type="SAM" id="Phobius"/>
    </source>
</evidence>
<feature type="transmembrane region" description="Helical" evidence="1">
    <location>
        <begin position="46"/>
        <end position="70"/>
    </location>
</feature>
<proteinExistence type="predicted"/>
<feature type="transmembrane region" description="Helical" evidence="1">
    <location>
        <begin position="20"/>
        <end position="40"/>
    </location>
</feature>
<gene>
    <name evidence="2" type="ordered locus">MmarC6_0102</name>
</gene>
<dbReference type="EMBL" id="CP000867">
    <property type="protein sequence ID" value="ABX00926.1"/>
    <property type="molecule type" value="Genomic_DNA"/>
</dbReference>
<dbReference type="AlphaFoldDB" id="A9A7H8"/>
<dbReference type="KEGG" id="mmx:MmarC6_0102"/>
<keyword evidence="1" id="KW-0812">Transmembrane</keyword>
<protein>
    <submittedName>
        <fullName evidence="2">Uncharacterized protein</fullName>
    </submittedName>
</protein>